<dbReference type="GO" id="GO:0009306">
    <property type="term" value="P:protein secretion"/>
    <property type="evidence" value="ECO:0007669"/>
    <property type="project" value="InterPro"/>
</dbReference>
<dbReference type="InterPro" id="IPR006182">
    <property type="entry name" value="FliF_N_dom"/>
</dbReference>
<accession>A0A2S6ZJ90</accession>
<keyword evidence="8" id="KW-1133">Transmembrane helix</keyword>
<dbReference type="AlphaFoldDB" id="A0A2S6ZJ90"/>
<evidence type="ECO:0000256" key="1">
    <source>
        <dbReference type="ARBA" id="ARBA00004459"/>
    </source>
</evidence>
<keyword evidence="7 8" id="KW-0449">Lipoprotein</keyword>
<dbReference type="NCBIfam" id="TIGR02544">
    <property type="entry name" value="III_secr_YscJ"/>
    <property type="match status" value="1"/>
</dbReference>
<evidence type="ECO:0000256" key="2">
    <source>
        <dbReference type="ARBA" id="ARBA00009509"/>
    </source>
</evidence>
<name>A0A2S6ZJ90_9XANT</name>
<reference evidence="10 11" key="1">
    <citation type="submission" date="2016-08" db="EMBL/GenBank/DDBJ databases">
        <title>Evolution of the type three secretion system and type three effector repertoires in Xanthomonas.</title>
        <authorList>
            <person name="Merda D."/>
            <person name="Briand M."/>
            <person name="Bosis E."/>
            <person name="Rousseau C."/>
            <person name="Portier P."/>
            <person name="Jacques M.-A."/>
            <person name="Fischer-Le Saux M."/>
        </authorList>
    </citation>
    <scope>NUCLEOTIDE SEQUENCE [LARGE SCALE GENOMIC DNA]</scope>
    <source>
        <strain evidence="10 11">CFBP 4691</strain>
    </source>
</reference>
<evidence type="ECO:0000256" key="4">
    <source>
        <dbReference type="ARBA" id="ARBA00023136"/>
    </source>
</evidence>
<dbReference type="Gene3D" id="3.30.300.30">
    <property type="match status" value="1"/>
</dbReference>
<evidence type="ECO:0000256" key="6">
    <source>
        <dbReference type="ARBA" id="ARBA00023237"/>
    </source>
</evidence>
<feature type="chain" id="PRO_5015370428" description="Lipoprotein" evidence="8">
    <location>
        <begin position="31"/>
        <end position="260"/>
    </location>
</feature>
<keyword evidence="6 8" id="KW-0998">Cell outer membrane</keyword>
<gene>
    <name evidence="10" type="ORF">XthCFBP4691_04485</name>
</gene>
<feature type="domain" description="Flagellar M-ring N-terminal" evidence="9">
    <location>
        <begin position="30"/>
        <end position="203"/>
    </location>
</feature>
<dbReference type="EMBL" id="MIGX01000011">
    <property type="protein sequence ID" value="PPT92342.1"/>
    <property type="molecule type" value="Genomic_DNA"/>
</dbReference>
<keyword evidence="11" id="KW-1185">Reference proteome</keyword>
<evidence type="ECO:0000259" key="9">
    <source>
        <dbReference type="Pfam" id="PF01514"/>
    </source>
</evidence>
<organism evidence="10 11">
    <name type="scientific">Xanthomonas theicola</name>
    <dbReference type="NCBI Taxonomy" id="56464"/>
    <lineage>
        <taxon>Bacteria</taxon>
        <taxon>Pseudomonadati</taxon>
        <taxon>Pseudomonadota</taxon>
        <taxon>Gammaproteobacteria</taxon>
        <taxon>Lysobacterales</taxon>
        <taxon>Lysobacteraceae</taxon>
        <taxon>Xanthomonas</taxon>
    </lineage>
</organism>
<sequence length="260" mass="27925">MRRAAMCHSGVCRRLCLLLALVLGLSGCSATLYSGLSEADANEMLVVLLRKGVHVEKESPDDGKTWSLAAPQDQLADALDVLRAHGLPREKHANLGEMFKKDGLISTPTEERVRFIYGISQQLAQTLSQIDGVVAADVQIVLPNNDPLSNMVKPSSAAVFVKYRPGTEVAPLVPSIKNLVVHSVEGLSYDNVSVTMVAAQLLETGPAVMAVERTVWLPLVLALLSLAAAGAIALWVARRDGGWRALLRRLRPPGLPDAVQ</sequence>
<feature type="signal peptide" evidence="8">
    <location>
        <begin position="1"/>
        <end position="30"/>
    </location>
</feature>
<keyword evidence="3 8" id="KW-0732">Signal</keyword>
<keyword evidence="4 8" id="KW-0472">Membrane</keyword>
<feature type="transmembrane region" description="Helical" evidence="8">
    <location>
        <begin position="215"/>
        <end position="237"/>
    </location>
</feature>
<dbReference type="InterPro" id="IPR043427">
    <property type="entry name" value="YscJ/FliF"/>
</dbReference>
<comment type="subcellular location">
    <subcellularLocation>
        <location evidence="1">Cell outer membrane</location>
        <topology evidence="1">Lipid-anchor</topology>
    </subcellularLocation>
</comment>
<evidence type="ECO:0000256" key="7">
    <source>
        <dbReference type="ARBA" id="ARBA00023288"/>
    </source>
</evidence>
<dbReference type="InterPro" id="IPR003282">
    <property type="entry name" value="T3SS_SctJ"/>
</dbReference>
<comment type="similarity">
    <text evidence="2 8">Belongs to the YscJ lipoprotein family.</text>
</comment>
<dbReference type="GO" id="GO:0009279">
    <property type="term" value="C:cell outer membrane"/>
    <property type="evidence" value="ECO:0007669"/>
    <property type="project" value="UniProtKB-SubCell"/>
</dbReference>
<dbReference type="Gene3D" id="3.30.70.1530">
    <property type="entry name" value="Hypothetical protein rpa1041"/>
    <property type="match status" value="1"/>
</dbReference>
<evidence type="ECO:0000256" key="8">
    <source>
        <dbReference type="RuleBase" id="RU364102"/>
    </source>
</evidence>
<dbReference type="PRINTS" id="PR01338">
    <property type="entry name" value="TYPE3OMKPROT"/>
</dbReference>
<evidence type="ECO:0000256" key="5">
    <source>
        <dbReference type="ARBA" id="ARBA00023139"/>
    </source>
</evidence>
<evidence type="ECO:0000256" key="3">
    <source>
        <dbReference type="ARBA" id="ARBA00022729"/>
    </source>
</evidence>
<dbReference type="PANTHER" id="PTHR30046">
    <property type="entry name" value="FLAGELLAR M-RING PROTEIN"/>
    <property type="match status" value="1"/>
</dbReference>
<dbReference type="OrthoDB" id="115186at2"/>
<evidence type="ECO:0000313" key="11">
    <source>
        <dbReference type="Proteomes" id="UP000239898"/>
    </source>
</evidence>
<comment type="caution">
    <text evidence="10">The sequence shown here is derived from an EMBL/GenBank/DDBJ whole genome shotgun (WGS) entry which is preliminary data.</text>
</comment>
<dbReference type="Proteomes" id="UP000239898">
    <property type="component" value="Unassembled WGS sequence"/>
</dbReference>
<dbReference type="PROSITE" id="PS51257">
    <property type="entry name" value="PROKAR_LIPOPROTEIN"/>
    <property type="match status" value="1"/>
</dbReference>
<protein>
    <recommendedName>
        <fullName evidence="8">Lipoprotein</fullName>
    </recommendedName>
</protein>
<dbReference type="InterPro" id="IPR045851">
    <property type="entry name" value="AMP-bd_C_sf"/>
</dbReference>
<keyword evidence="5 8" id="KW-0564">Palmitate</keyword>
<evidence type="ECO:0000313" key="10">
    <source>
        <dbReference type="EMBL" id="PPT92342.1"/>
    </source>
</evidence>
<proteinExistence type="inferred from homology"/>
<keyword evidence="8" id="KW-0812">Transmembrane</keyword>
<dbReference type="Pfam" id="PF01514">
    <property type="entry name" value="YscJ_FliF"/>
    <property type="match status" value="1"/>
</dbReference>
<dbReference type="PANTHER" id="PTHR30046:SF2">
    <property type="entry name" value="YOP PROTEINS TRANSLOCATION LIPOPROTEIN J"/>
    <property type="match status" value="1"/>
</dbReference>